<reference evidence="2 3" key="1">
    <citation type="submission" date="2019-01" db="EMBL/GenBank/DDBJ databases">
        <title>Coherence of Microcystis species and biogeography revealed through population genomics.</title>
        <authorList>
            <person name="Perez-Carrascal O.M."/>
            <person name="Terrat Y."/>
            <person name="Giani A."/>
            <person name="Fortin N."/>
            <person name="Tromas N."/>
            <person name="Shapiro B.J."/>
        </authorList>
    </citation>
    <scope>NUCLEOTIDE SEQUENCE [LARGE SCALE GENOMIC DNA]</scope>
    <source>
        <strain evidence="2">Ma_QC_B_20070730_S2</strain>
    </source>
</reference>
<dbReference type="Gene3D" id="3.40.50.1010">
    <property type="entry name" value="5'-nuclease"/>
    <property type="match status" value="1"/>
</dbReference>
<sequence>MTTVTDTGFVVALANQRDKQHTAVKAVYAQQRHIYLPQTVLAEVAYLIDRDAGTVQLLKFLESLPISRFKVIGLIPEDIARTAAILRQYQDSRIDFVDASVMAIAERYRLDTILTLDHRDFSIYQPAHCSAFTLLP</sequence>
<dbReference type="Pfam" id="PF01850">
    <property type="entry name" value="PIN"/>
    <property type="match status" value="1"/>
</dbReference>
<dbReference type="PANTHER" id="PTHR42188">
    <property type="entry name" value="23S RRNA-SPECIFIC ENDONUCLEASE VAPC20"/>
    <property type="match status" value="1"/>
</dbReference>
<comment type="caution">
    <text evidence="2">The sequence shown here is derived from an EMBL/GenBank/DDBJ whole genome shotgun (WGS) entry which is preliminary data.</text>
</comment>
<dbReference type="SUPFAM" id="SSF88723">
    <property type="entry name" value="PIN domain-like"/>
    <property type="match status" value="1"/>
</dbReference>
<dbReference type="InterPro" id="IPR029060">
    <property type="entry name" value="PIN-like_dom_sf"/>
</dbReference>
<evidence type="ECO:0000313" key="2">
    <source>
        <dbReference type="EMBL" id="TRU26308.1"/>
    </source>
</evidence>
<dbReference type="AlphaFoldDB" id="A0A552DVQ9"/>
<feature type="domain" description="PIN" evidence="1">
    <location>
        <begin position="4"/>
        <end position="121"/>
    </location>
</feature>
<dbReference type="InterPro" id="IPR039018">
    <property type="entry name" value="VapC20-like"/>
</dbReference>
<dbReference type="EMBL" id="SFBK01000112">
    <property type="protein sequence ID" value="TRU26308.1"/>
    <property type="molecule type" value="Genomic_DNA"/>
</dbReference>
<dbReference type="Proteomes" id="UP000320551">
    <property type="component" value="Unassembled WGS sequence"/>
</dbReference>
<proteinExistence type="predicted"/>
<dbReference type="InterPro" id="IPR002716">
    <property type="entry name" value="PIN_dom"/>
</dbReference>
<name>A0A552DVQ9_MICAE</name>
<dbReference type="PANTHER" id="PTHR42188:SF1">
    <property type="entry name" value="23S RRNA-SPECIFIC ENDONUCLEASE VAPC20"/>
    <property type="match status" value="1"/>
</dbReference>
<gene>
    <name evidence="2" type="ORF">EWV80_08610</name>
</gene>
<evidence type="ECO:0000259" key="1">
    <source>
        <dbReference type="Pfam" id="PF01850"/>
    </source>
</evidence>
<dbReference type="GO" id="GO:0004521">
    <property type="term" value="F:RNA endonuclease activity"/>
    <property type="evidence" value="ECO:0007669"/>
    <property type="project" value="InterPro"/>
</dbReference>
<protein>
    <submittedName>
        <fullName evidence="2">PIN domain-containing protein</fullName>
    </submittedName>
</protein>
<accession>A0A552DVQ9</accession>
<dbReference type="GO" id="GO:0016075">
    <property type="term" value="P:rRNA catabolic process"/>
    <property type="evidence" value="ECO:0007669"/>
    <property type="project" value="TreeGrafter"/>
</dbReference>
<evidence type="ECO:0000313" key="3">
    <source>
        <dbReference type="Proteomes" id="UP000320551"/>
    </source>
</evidence>
<organism evidence="2 3">
    <name type="scientific">Microcystis aeruginosa Ma_QC_B_20070730_S2</name>
    <dbReference type="NCBI Taxonomy" id="2486256"/>
    <lineage>
        <taxon>Bacteria</taxon>
        <taxon>Bacillati</taxon>
        <taxon>Cyanobacteriota</taxon>
        <taxon>Cyanophyceae</taxon>
        <taxon>Oscillatoriophycideae</taxon>
        <taxon>Chroococcales</taxon>
        <taxon>Microcystaceae</taxon>
        <taxon>Microcystis</taxon>
    </lineage>
</organism>